<keyword evidence="2" id="KW-1185">Reference proteome</keyword>
<dbReference type="Proteomes" id="UP000659697">
    <property type="component" value="Unassembled WGS sequence"/>
</dbReference>
<evidence type="ECO:0000313" key="1">
    <source>
        <dbReference type="EMBL" id="GHG73573.1"/>
    </source>
</evidence>
<evidence type="ECO:0000313" key="2">
    <source>
        <dbReference type="Proteomes" id="UP000659697"/>
    </source>
</evidence>
<protein>
    <submittedName>
        <fullName evidence="1">Uncharacterized protein</fullName>
    </submittedName>
</protein>
<reference evidence="2" key="1">
    <citation type="journal article" date="2019" name="Int. J. Syst. Evol. Microbiol.">
        <title>The Global Catalogue of Microorganisms (GCM) 10K type strain sequencing project: providing services to taxonomists for standard genome sequencing and annotation.</title>
        <authorList>
            <consortium name="The Broad Institute Genomics Platform"/>
            <consortium name="The Broad Institute Genome Sequencing Center for Infectious Disease"/>
            <person name="Wu L."/>
            <person name="Ma J."/>
        </authorList>
    </citation>
    <scope>NUCLEOTIDE SEQUENCE [LARGE SCALE GENOMIC DNA]</scope>
    <source>
        <strain evidence="2">CGMCC 1.7003</strain>
    </source>
</reference>
<gene>
    <name evidence="1" type="ORF">GCM10010919_26460</name>
</gene>
<comment type="caution">
    <text evidence="1">The sequence shown here is derived from an EMBL/GenBank/DDBJ whole genome shotgun (WGS) entry which is preliminary data.</text>
</comment>
<proteinExistence type="predicted"/>
<sequence>MSESSFDREFHITDLQSAKQLLQDLENPQAVRYAKRDLLQDKKKGIELLWKKFDAQKIATPQR</sequence>
<organism evidence="1 2">
    <name type="scientific">Alishewanella longhuensis</name>
    <dbReference type="NCBI Taxonomy" id="1091037"/>
    <lineage>
        <taxon>Bacteria</taxon>
        <taxon>Pseudomonadati</taxon>
        <taxon>Pseudomonadota</taxon>
        <taxon>Gammaproteobacteria</taxon>
        <taxon>Alteromonadales</taxon>
        <taxon>Alteromonadaceae</taxon>
        <taxon>Alishewanella</taxon>
    </lineage>
</organism>
<dbReference type="EMBL" id="BNAO01000007">
    <property type="protein sequence ID" value="GHG73573.1"/>
    <property type="molecule type" value="Genomic_DNA"/>
</dbReference>
<name>A0ABQ3L156_9ALTE</name>
<accession>A0ABQ3L156</accession>
<dbReference type="RefSeq" id="WP_189433500.1">
    <property type="nucleotide sequence ID" value="NZ_BNAO01000007.1"/>
</dbReference>